<comment type="caution">
    <text evidence="1">The sequence shown here is derived from an EMBL/GenBank/DDBJ whole genome shotgun (WGS) entry which is preliminary data.</text>
</comment>
<gene>
    <name evidence="1" type="ORF">ACI1P1_22245</name>
</gene>
<name>A0ACC7P9I7_9BACL</name>
<dbReference type="Proteomes" id="UP001631969">
    <property type="component" value="Unassembled WGS sequence"/>
</dbReference>
<reference evidence="1" key="1">
    <citation type="submission" date="2024-12" db="EMBL/GenBank/DDBJ databases">
        <authorList>
            <person name="Wu N."/>
        </authorList>
    </citation>
    <scope>NUCLEOTIDE SEQUENCE</scope>
    <source>
        <strain evidence="1">P15</strain>
    </source>
</reference>
<keyword evidence="2" id="KW-1185">Reference proteome</keyword>
<sequence>MMKPSVLKFKQHTIPVSFFNQEAAPLSSLEKLFESMEYHLDFRRKLKKIASIEMVGEVAVFKYFDGTKLYMEVC</sequence>
<proteinExistence type="predicted"/>
<protein>
    <submittedName>
        <fullName evidence="1">Uncharacterized protein</fullName>
    </submittedName>
</protein>
<evidence type="ECO:0000313" key="1">
    <source>
        <dbReference type="EMBL" id="MFM9331017.1"/>
    </source>
</evidence>
<organism evidence="1 2">
    <name type="scientific">Paenibacillus mesotrionivorans</name>
    <dbReference type="NCBI Taxonomy" id="3160968"/>
    <lineage>
        <taxon>Bacteria</taxon>
        <taxon>Bacillati</taxon>
        <taxon>Bacillota</taxon>
        <taxon>Bacilli</taxon>
        <taxon>Bacillales</taxon>
        <taxon>Paenibacillaceae</taxon>
        <taxon>Paenibacillus</taxon>
    </lineage>
</organism>
<accession>A0ACC7P9I7</accession>
<dbReference type="EMBL" id="JBJURJ010000016">
    <property type="protein sequence ID" value="MFM9331017.1"/>
    <property type="molecule type" value="Genomic_DNA"/>
</dbReference>
<evidence type="ECO:0000313" key="2">
    <source>
        <dbReference type="Proteomes" id="UP001631969"/>
    </source>
</evidence>